<accession>A0A365THZ1</accession>
<comment type="caution">
    <text evidence="1">The sequence shown here is derived from an EMBL/GenBank/DDBJ whole genome shotgun (WGS) entry which is preliminary data.</text>
</comment>
<reference evidence="2" key="1">
    <citation type="submission" date="2018-06" db="EMBL/GenBank/DDBJ databases">
        <title>Whole genome sequencing of four bacterial strains from South Shetland trench revealing bio-synthetic gene clusters.</title>
        <authorList>
            <person name="Abdel-Mageed W.M."/>
            <person name="Lehri B."/>
            <person name="Jarmusch S."/>
            <person name="Miranda K."/>
            <person name="Goodfellow M."/>
            <person name="Jaspars M."/>
            <person name="Karlyshev A.V."/>
        </authorList>
    </citation>
    <scope>NUCLEOTIDE SEQUENCE [LARGE SCALE GENOMIC DNA]</scope>
    <source>
        <strain evidence="2">SST4</strain>
    </source>
</reference>
<protein>
    <recommendedName>
        <fullName evidence="3">DUF4145 domain-containing protein</fullName>
    </recommendedName>
</protein>
<name>A0A365THZ1_9GAMM</name>
<evidence type="ECO:0000313" key="1">
    <source>
        <dbReference type="EMBL" id="RBI65081.1"/>
    </source>
</evidence>
<dbReference type="AlphaFoldDB" id="A0A365THZ1"/>
<proteinExistence type="predicted"/>
<dbReference type="OrthoDB" id="1435962at2"/>
<evidence type="ECO:0008006" key="3">
    <source>
        <dbReference type="Google" id="ProtNLM"/>
    </source>
</evidence>
<sequence length="243" mass="27431">MTKKEAIRKELDALYAEGAKLAVEFQKEEDNQFQYDYQRWYTKAIKAVASLASDRLTEFRGYYEVDPKRKSLGYGTYVVQDYFKGVAPNKFHYPDFDTRAQVLQCFFNQLTILNAVGERVDSVLANIEEELYAELQDSELAIARQLAKISVRAAGALVGVVIEGHLQKVARAHAVKVAKKNPTIADLNDPLKAASVIDTPAWRKISFLADLRNLCSHKKDAEPTKEQVEELIQGAGWLTKNVF</sequence>
<organism evidence="1 2">
    <name type="scientific">Vreelandella sulfidaeris</name>
    <dbReference type="NCBI Taxonomy" id="115553"/>
    <lineage>
        <taxon>Bacteria</taxon>
        <taxon>Pseudomonadati</taxon>
        <taxon>Pseudomonadota</taxon>
        <taxon>Gammaproteobacteria</taxon>
        <taxon>Oceanospirillales</taxon>
        <taxon>Halomonadaceae</taxon>
        <taxon>Vreelandella</taxon>
    </lineage>
</organism>
<dbReference type="RefSeq" id="WP_113271276.1">
    <property type="nucleotide sequence ID" value="NZ_QNTU01000025.1"/>
</dbReference>
<evidence type="ECO:0000313" key="2">
    <source>
        <dbReference type="Proteomes" id="UP000252204"/>
    </source>
</evidence>
<dbReference type="Proteomes" id="UP000252204">
    <property type="component" value="Unassembled WGS sequence"/>
</dbReference>
<dbReference type="EMBL" id="QNTU01000025">
    <property type="protein sequence ID" value="RBI65081.1"/>
    <property type="molecule type" value="Genomic_DNA"/>
</dbReference>
<gene>
    <name evidence="1" type="ORF">DQ400_19530</name>
</gene>
<keyword evidence="2" id="KW-1185">Reference proteome</keyword>